<dbReference type="InterPro" id="IPR012942">
    <property type="entry name" value="SRR1-like"/>
</dbReference>
<keyword evidence="4" id="KW-1185">Reference proteome</keyword>
<dbReference type="OrthoDB" id="3556862at2759"/>
<comment type="caution">
    <text evidence="3">The sequence shown here is derived from an EMBL/GenBank/DDBJ whole genome shotgun (WGS) entry which is preliminary data.</text>
</comment>
<dbReference type="PANTHER" id="PTHR42080">
    <property type="entry name" value="SRR1 DOMAIN-CONTAINING PROTEIN"/>
    <property type="match status" value="1"/>
</dbReference>
<evidence type="ECO:0000313" key="3">
    <source>
        <dbReference type="EMBL" id="TEY51155.1"/>
    </source>
</evidence>
<accession>A0A4Y8CVR9</accession>
<evidence type="ECO:0000256" key="1">
    <source>
        <dbReference type="SAM" id="MobiDB-lite"/>
    </source>
</evidence>
<dbReference type="Proteomes" id="UP000297299">
    <property type="component" value="Unassembled WGS sequence"/>
</dbReference>
<feature type="region of interest" description="Disordered" evidence="1">
    <location>
        <begin position="1"/>
        <end position="26"/>
    </location>
</feature>
<dbReference type="Pfam" id="PF07985">
    <property type="entry name" value="SRR1"/>
    <property type="match status" value="1"/>
</dbReference>
<sequence length="384" mass="43556">MSTSKEQSTPATTTTHPLSKELRLWQGEKNPRPDVYGLYETHLNWRALNSMRKEDREKLVINRANFFNHCFPPYYALSGAARQRLSIMRVDAAKAGNLGKKGFDRPEMMPLDIINAIYPRETSDQFTIDFQFEEPLRRKIEGFKKGFQETIARFEKSELCQRFESFFEKLCKDGKFNKIVAFGTGPIAVIDAGSAGPRVRNQVQHASMLTIRRVWERCNPGKRLSIYLQDPLYNKRCVEVAYDHNMRILDGDFGHQMGWLKIDKSTLVMSFSCTFPLAQLVSEITRPAALYFTGAIIEDFIEFKGDDPLRVFSTTLALPDGGSVDIPGLGATQPSWPSFDKEYSEKSLNVKGLSVGKFKDPLVTIEGCNGDSHLGANPKLYIRK</sequence>
<feature type="domain" description="SRR1-like" evidence="2">
    <location>
        <begin position="170"/>
        <end position="286"/>
    </location>
</feature>
<dbReference type="PANTHER" id="PTHR42080:SF1">
    <property type="entry name" value="SRR1-LIKE DOMAIN-CONTAINING PROTEIN"/>
    <property type="match status" value="1"/>
</dbReference>
<evidence type="ECO:0000313" key="4">
    <source>
        <dbReference type="Proteomes" id="UP000297299"/>
    </source>
</evidence>
<evidence type="ECO:0000259" key="2">
    <source>
        <dbReference type="Pfam" id="PF07985"/>
    </source>
</evidence>
<dbReference type="AlphaFoldDB" id="A0A4Y8CVR9"/>
<feature type="compositionally biased region" description="Polar residues" evidence="1">
    <location>
        <begin position="1"/>
        <end position="17"/>
    </location>
</feature>
<proteinExistence type="predicted"/>
<name>A0A4Y8CVR9_9HELO</name>
<organism evidence="3 4">
    <name type="scientific">Botryotinia calthae</name>
    <dbReference type="NCBI Taxonomy" id="38488"/>
    <lineage>
        <taxon>Eukaryota</taxon>
        <taxon>Fungi</taxon>
        <taxon>Dikarya</taxon>
        <taxon>Ascomycota</taxon>
        <taxon>Pezizomycotina</taxon>
        <taxon>Leotiomycetes</taxon>
        <taxon>Helotiales</taxon>
        <taxon>Sclerotiniaceae</taxon>
        <taxon>Botryotinia</taxon>
    </lineage>
</organism>
<dbReference type="EMBL" id="PHWZ01000269">
    <property type="protein sequence ID" value="TEY51155.1"/>
    <property type="molecule type" value="Genomic_DNA"/>
</dbReference>
<reference evidence="3 4" key="1">
    <citation type="submission" date="2017-11" db="EMBL/GenBank/DDBJ databases">
        <title>Comparative genomics of Botrytis spp.</title>
        <authorList>
            <person name="Valero-Jimenez C.A."/>
            <person name="Tapia P."/>
            <person name="Veloso J."/>
            <person name="Silva-Moreno E."/>
            <person name="Staats M."/>
            <person name="Valdes J.H."/>
            <person name="Van Kan J.A.L."/>
        </authorList>
    </citation>
    <scope>NUCLEOTIDE SEQUENCE [LARGE SCALE GENOMIC DNA]</scope>
    <source>
        <strain evidence="3 4">MUCL2830</strain>
    </source>
</reference>
<protein>
    <recommendedName>
        <fullName evidence="2">SRR1-like domain-containing protein</fullName>
    </recommendedName>
</protein>
<gene>
    <name evidence="3" type="ORF">BOTCAL_0270g00170</name>
</gene>